<dbReference type="AlphaFoldDB" id="A0A3E0HH60"/>
<gene>
    <name evidence="1" type="ORF">C7448_11069</name>
</gene>
<proteinExistence type="predicted"/>
<dbReference type="EMBL" id="QUNS01000010">
    <property type="protein sequence ID" value="REH45041.1"/>
    <property type="molecule type" value="Genomic_DNA"/>
</dbReference>
<evidence type="ECO:0000313" key="1">
    <source>
        <dbReference type="EMBL" id="REH45041.1"/>
    </source>
</evidence>
<dbReference type="OrthoDB" id="1163945at2"/>
<name>A0A3E0HH60_9FLAO</name>
<organism evidence="1 2">
    <name type="scientific">Tenacibaculum gallaicum</name>
    <dbReference type="NCBI Taxonomy" id="561505"/>
    <lineage>
        <taxon>Bacteria</taxon>
        <taxon>Pseudomonadati</taxon>
        <taxon>Bacteroidota</taxon>
        <taxon>Flavobacteriia</taxon>
        <taxon>Flavobacteriales</taxon>
        <taxon>Flavobacteriaceae</taxon>
        <taxon>Tenacibaculum</taxon>
    </lineage>
</organism>
<accession>A0A3E0HH60</accession>
<dbReference type="Proteomes" id="UP000256884">
    <property type="component" value="Unassembled WGS sequence"/>
</dbReference>
<dbReference type="RefSeq" id="WP_115902111.1">
    <property type="nucleotide sequence ID" value="NZ_QUNS01000010.1"/>
</dbReference>
<keyword evidence="2" id="KW-1185">Reference proteome</keyword>
<sequence>MKKQILNLGITLNKNDQKKINGGGAPDCSTYSGPNCYSYEQSQCGSCKEYHALPEEHKLCAIADYSCFYL</sequence>
<evidence type="ECO:0000313" key="2">
    <source>
        <dbReference type="Proteomes" id="UP000256884"/>
    </source>
</evidence>
<protein>
    <submittedName>
        <fullName evidence="1">Uncharacterized protein</fullName>
    </submittedName>
</protein>
<comment type="caution">
    <text evidence="1">The sequence shown here is derived from an EMBL/GenBank/DDBJ whole genome shotgun (WGS) entry which is preliminary data.</text>
</comment>
<reference evidence="1 2" key="1">
    <citation type="submission" date="2018-08" db="EMBL/GenBank/DDBJ databases">
        <title>Genomic Encyclopedia of Type Strains, Phase IV (KMG-IV): sequencing the most valuable type-strain genomes for metagenomic binning, comparative biology and taxonomic classification.</title>
        <authorList>
            <person name="Goeker M."/>
        </authorList>
    </citation>
    <scope>NUCLEOTIDE SEQUENCE [LARGE SCALE GENOMIC DNA]</scope>
    <source>
        <strain evidence="1 2">DSM 18841</strain>
    </source>
</reference>